<gene>
    <name evidence="2" type="ORF">E0486_16680</name>
</gene>
<dbReference type="OrthoDB" id="678278at2"/>
<feature type="signal peptide" evidence="1">
    <location>
        <begin position="1"/>
        <end position="19"/>
    </location>
</feature>
<reference evidence="2 3" key="1">
    <citation type="submission" date="2019-03" db="EMBL/GenBank/DDBJ databases">
        <authorList>
            <person name="Kim M.K.M."/>
        </authorList>
    </citation>
    <scope>NUCLEOTIDE SEQUENCE [LARGE SCALE GENOMIC DNA]</scope>
    <source>
        <strain evidence="2 3">17J68-15</strain>
    </source>
</reference>
<sequence length="115" mass="14029">MNRLLLVMLASAGSLAAAAQTVPDQNPSYAVSRDKYLKVADSVNRWHSTTAQNTYKAYDWYEAREERRQARRQNRYDVRLARAQRNYRNWDYNPYYNDSYYYNPRSSRRWQSRWW</sequence>
<keyword evidence="1" id="KW-0732">Signal</keyword>
<feature type="chain" id="PRO_5020291323" description="DUF4148 domain-containing protein" evidence="1">
    <location>
        <begin position="20"/>
        <end position="115"/>
    </location>
</feature>
<keyword evidence="3" id="KW-1185">Reference proteome</keyword>
<evidence type="ECO:0000313" key="2">
    <source>
        <dbReference type="EMBL" id="TCZ66420.1"/>
    </source>
</evidence>
<protein>
    <recommendedName>
        <fullName evidence="4">DUF4148 domain-containing protein</fullName>
    </recommendedName>
</protein>
<comment type="caution">
    <text evidence="2">The sequence shown here is derived from an EMBL/GenBank/DDBJ whole genome shotgun (WGS) entry which is preliminary data.</text>
</comment>
<dbReference type="RefSeq" id="WP_131853878.1">
    <property type="nucleotide sequence ID" value="NZ_SKFH01000043.1"/>
</dbReference>
<dbReference type="AlphaFoldDB" id="A0A4R4DVE7"/>
<accession>A0A4R4DVE7</accession>
<organism evidence="2 3">
    <name type="scientific">Flaviaesturariibacter aridisoli</name>
    <dbReference type="NCBI Taxonomy" id="2545761"/>
    <lineage>
        <taxon>Bacteria</taxon>
        <taxon>Pseudomonadati</taxon>
        <taxon>Bacteroidota</taxon>
        <taxon>Chitinophagia</taxon>
        <taxon>Chitinophagales</taxon>
        <taxon>Chitinophagaceae</taxon>
        <taxon>Flaviaestuariibacter</taxon>
    </lineage>
</organism>
<evidence type="ECO:0000313" key="3">
    <source>
        <dbReference type="Proteomes" id="UP000295164"/>
    </source>
</evidence>
<dbReference type="Proteomes" id="UP000295164">
    <property type="component" value="Unassembled WGS sequence"/>
</dbReference>
<evidence type="ECO:0000256" key="1">
    <source>
        <dbReference type="SAM" id="SignalP"/>
    </source>
</evidence>
<dbReference type="EMBL" id="SKFH01000043">
    <property type="protein sequence ID" value="TCZ66420.1"/>
    <property type="molecule type" value="Genomic_DNA"/>
</dbReference>
<evidence type="ECO:0008006" key="4">
    <source>
        <dbReference type="Google" id="ProtNLM"/>
    </source>
</evidence>
<proteinExistence type="predicted"/>
<name>A0A4R4DVE7_9BACT</name>